<keyword evidence="3 6" id="KW-0812">Transmembrane</keyword>
<gene>
    <name evidence="7" type="primary">fetB</name>
    <name evidence="7" type="ORF">VMF7928_02884</name>
</gene>
<reference evidence="7" key="1">
    <citation type="submission" date="2021-11" db="EMBL/GenBank/DDBJ databases">
        <authorList>
            <person name="Rodrigo-Torres L."/>
            <person name="Arahal R. D."/>
            <person name="Lucena T."/>
        </authorList>
    </citation>
    <scope>NUCLEOTIDE SEQUENCE</scope>
    <source>
        <strain evidence="7">CECT 7928</strain>
    </source>
</reference>
<keyword evidence="8" id="KW-1185">Reference proteome</keyword>
<feature type="transmembrane region" description="Helical" evidence="6">
    <location>
        <begin position="183"/>
        <end position="207"/>
    </location>
</feature>
<dbReference type="InterPro" id="IPR005226">
    <property type="entry name" value="UPF0014_fam"/>
</dbReference>
<evidence type="ECO:0000256" key="3">
    <source>
        <dbReference type="ARBA" id="ARBA00022692"/>
    </source>
</evidence>
<dbReference type="PANTHER" id="PTHR30028:SF0">
    <property type="entry name" value="PROTEIN ALUMINUM SENSITIVE 3"/>
    <property type="match status" value="1"/>
</dbReference>
<organism evidence="7 8">
    <name type="scientific">Vibrio marisflavi CECT 7928</name>
    <dbReference type="NCBI Taxonomy" id="634439"/>
    <lineage>
        <taxon>Bacteria</taxon>
        <taxon>Pseudomonadati</taxon>
        <taxon>Pseudomonadota</taxon>
        <taxon>Gammaproteobacteria</taxon>
        <taxon>Vibrionales</taxon>
        <taxon>Vibrionaceae</taxon>
        <taxon>Vibrio</taxon>
    </lineage>
</organism>
<evidence type="ECO:0000256" key="1">
    <source>
        <dbReference type="ARBA" id="ARBA00004141"/>
    </source>
</evidence>
<sequence length="260" mass="28332">MIDITWWQLVLVATTLLIPIAISNQLKLMLNKDIMISVIRMSLQLILVGLYLEYLFRVNSFFVNAGWLLIMILVGSSSIIGKSQLPKAKLFLPVSLGLFVALLPMLALICTAVVRPLPFYSAQYVIPLAGMLLGNSLSGNIVALQNLFTSLEERKPEYEAAISLGASTSYATRPFIQAALQKSLAPILASMTTTGLVTLPGMMTGQILSGASPMLAIKYQLMIMIAIFVTMSVSITLSLKLTVLRTIHKGGKVTVRFKIP</sequence>
<proteinExistence type="inferred from homology"/>
<evidence type="ECO:0000256" key="4">
    <source>
        <dbReference type="ARBA" id="ARBA00022989"/>
    </source>
</evidence>
<evidence type="ECO:0000256" key="5">
    <source>
        <dbReference type="ARBA" id="ARBA00023136"/>
    </source>
</evidence>
<dbReference type="PANTHER" id="PTHR30028">
    <property type="entry name" value="UPF0014 INNER MEMBRANE PROTEIN YBBM-RELATED"/>
    <property type="match status" value="1"/>
</dbReference>
<comment type="subcellular location">
    <subcellularLocation>
        <location evidence="1">Membrane</location>
        <topology evidence="1">Multi-pass membrane protein</topology>
    </subcellularLocation>
</comment>
<comment type="caution">
    <text evidence="7">The sequence shown here is derived from an EMBL/GenBank/DDBJ whole genome shotgun (WGS) entry which is preliminary data.</text>
</comment>
<feature type="transmembrane region" description="Helical" evidence="6">
    <location>
        <begin position="6"/>
        <end position="22"/>
    </location>
</feature>
<feature type="transmembrane region" description="Helical" evidence="6">
    <location>
        <begin position="61"/>
        <end position="81"/>
    </location>
</feature>
<feature type="transmembrane region" description="Helical" evidence="6">
    <location>
        <begin position="90"/>
        <end position="114"/>
    </location>
</feature>
<comment type="similarity">
    <text evidence="2">Belongs to the UPF0014 family.</text>
</comment>
<evidence type="ECO:0000256" key="6">
    <source>
        <dbReference type="SAM" id="Phobius"/>
    </source>
</evidence>
<dbReference type="Proteomes" id="UP000838748">
    <property type="component" value="Unassembled WGS sequence"/>
</dbReference>
<dbReference type="Pfam" id="PF03649">
    <property type="entry name" value="UPF0014"/>
    <property type="match status" value="1"/>
</dbReference>
<keyword evidence="5 6" id="KW-0472">Membrane</keyword>
<feature type="transmembrane region" description="Helical" evidence="6">
    <location>
        <begin position="34"/>
        <end position="55"/>
    </location>
</feature>
<protein>
    <submittedName>
        <fullName evidence="7">Iron export permease protein FetB</fullName>
    </submittedName>
</protein>
<accession>A0ABN8E4N4</accession>
<feature type="transmembrane region" description="Helical" evidence="6">
    <location>
        <begin position="126"/>
        <end position="148"/>
    </location>
</feature>
<evidence type="ECO:0000313" key="7">
    <source>
        <dbReference type="EMBL" id="CAH0540465.1"/>
    </source>
</evidence>
<dbReference type="EMBL" id="CAKLDM010000002">
    <property type="protein sequence ID" value="CAH0540465.1"/>
    <property type="molecule type" value="Genomic_DNA"/>
</dbReference>
<feature type="transmembrane region" description="Helical" evidence="6">
    <location>
        <begin position="219"/>
        <end position="239"/>
    </location>
</feature>
<name>A0ABN8E4N4_9VIBR</name>
<evidence type="ECO:0000256" key="2">
    <source>
        <dbReference type="ARBA" id="ARBA00005268"/>
    </source>
</evidence>
<evidence type="ECO:0000313" key="8">
    <source>
        <dbReference type="Proteomes" id="UP000838748"/>
    </source>
</evidence>
<keyword evidence="4 6" id="KW-1133">Transmembrane helix</keyword>